<dbReference type="InParanoid" id="J9DTU6"/>
<organism evidence="2 3">
    <name type="scientific">Edhazardia aedis (strain USNM 41457)</name>
    <name type="common">Microsporidian parasite</name>
    <dbReference type="NCBI Taxonomy" id="1003232"/>
    <lineage>
        <taxon>Eukaryota</taxon>
        <taxon>Fungi</taxon>
        <taxon>Fungi incertae sedis</taxon>
        <taxon>Microsporidia</taxon>
        <taxon>Edhazardia</taxon>
    </lineage>
</organism>
<reference evidence="3" key="2">
    <citation type="submission" date="2015-07" db="EMBL/GenBank/DDBJ databases">
        <title>Contrasting host-pathogen interactions and genome evolution in two generalist and specialist microsporidian pathogens of mosquitoes.</title>
        <authorList>
            <consortium name="The Broad Institute Genomics Platform"/>
            <consortium name="The Broad Institute Genome Sequencing Center for Infectious Disease"/>
            <person name="Cuomo C.A."/>
            <person name="Sanscrainte N.D."/>
            <person name="Goldberg J.M."/>
            <person name="Heiman D."/>
            <person name="Young S."/>
            <person name="Zeng Q."/>
            <person name="Becnel J.J."/>
            <person name="Birren B.W."/>
        </authorList>
    </citation>
    <scope>NUCLEOTIDE SEQUENCE [LARGE SCALE GENOMIC DNA]</scope>
    <source>
        <strain evidence="3">USNM 41457</strain>
    </source>
</reference>
<evidence type="ECO:0000313" key="3">
    <source>
        <dbReference type="Proteomes" id="UP000003163"/>
    </source>
</evidence>
<keyword evidence="3" id="KW-1185">Reference proteome</keyword>
<dbReference type="Proteomes" id="UP000003163">
    <property type="component" value="Unassembled WGS sequence"/>
</dbReference>
<comment type="caution">
    <text evidence="2">The sequence shown here is derived from an EMBL/GenBank/DDBJ whole genome shotgun (WGS) entry which is preliminary data.</text>
</comment>
<proteinExistence type="predicted"/>
<name>J9DTU6_EDHAE</name>
<feature type="compositionally biased region" description="Polar residues" evidence="1">
    <location>
        <begin position="1"/>
        <end position="19"/>
    </location>
</feature>
<evidence type="ECO:0000313" key="2">
    <source>
        <dbReference type="EMBL" id="EJW04722.1"/>
    </source>
</evidence>
<accession>J9DTU6</accession>
<dbReference type="EMBL" id="AFBI03000014">
    <property type="protein sequence ID" value="EJW04722.1"/>
    <property type="molecule type" value="Genomic_DNA"/>
</dbReference>
<dbReference type="AlphaFoldDB" id="J9DTU6"/>
<feature type="region of interest" description="Disordered" evidence="1">
    <location>
        <begin position="1"/>
        <end position="28"/>
    </location>
</feature>
<reference evidence="2 3" key="1">
    <citation type="submission" date="2011-08" db="EMBL/GenBank/DDBJ databases">
        <authorList>
            <person name="Liu Z.J."/>
            <person name="Shi F.L."/>
            <person name="Lu J.Q."/>
            <person name="Li M."/>
            <person name="Wang Z.L."/>
        </authorList>
    </citation>
    <scope>NUCLEOTIDE SEQUENCE [LARGE SCALE GENOMIC DNA]</scope>
    <source>
        <strain evidence="2 3">USNM 41457</strain>
    </source>
</reference>
<sequence>MAVFSSKENVQDELQQDYNDQSERSKQNKIHFVNINNRKLNIHACCKNNDITYVNLGKSRRLKAQRVPKGPCVCQIKDCRGKVTKLKIFYENYIIDEVKSSNVENYYLVPSVKERVQIYENNANHK</sequence>
<gene>
    <name evidence="2" type="ORF">EDEG_01085</name>
</gene>
<evidence type="ECO:0000256" key="1">
    <source>
        <dbReference type="SAM" id="MobiDB-lite"/>
    </source>
</evidence>
<dbReference type="VEuPathDB" id="MicrosporidiaDB:EDEG_01085"/>
<protein>
    <submittedName>
        <fullName evidence="2">Uncharacterized protein</fullName>
    </submittedName>
</protein>
<dbReference type="HOGENOM" id="CLU_1981569_0_0_1"/>